<evidence type="ECO:0000259" key="10">
    <source>
        <dbReference type="PROSITE" id="PS50893"/>
    </source>
</evidence>
<dbReference type="PANTHER" id="PTHR43394:SF1">
    <property type="entry name" value="ATP-BINDING CASSETTE SUB-FAMILY B MEMBER 10, MITOCHONDRIAL"/>
    <property type="match status" value="1"/>
</dbReference>
<dbReference type="PROSITE" id="PS00211">
    <property type="entry name" value="ABC_TRANSPORTER_1"/>
    <property type="match status" value="1"/>
</dbReference>
<dbReference type="CDD" id="cd18551">
    <property type="entry name" value="ABC_6TM_LmrA_like"/>
    <property type="match status" value="1"/>
</dbReference>
<dbReference type="Pfam" id="PF00664">
    <property type="entry name" value="ABC_membrane"/>
    <property type="match status" value="1"/>
</dbReference>
<evidence type="ECO:0000256" key="8">
    <source>
        <dbReference type="ARBA" id="ARBA00023136"/>
    </source>
</evidence>
<dbReference type="GO" id="GO:0015421">
    <property type="term" value="F:ABC-type oligopeptide transporter activity"/>
    <property type="evidence" value="ECO:0007669"/>
    <property type="project" value="TreeGrafter"/>
</dbReference>
<comment type="subcellular location">
    <subcellularLocation>
        <location evidence="1">Cell membrane</location>
        <topology evidence="1">Multi-pass membrane protein</topology>
    </subcellularLocation>
</comment>
<feature type="transmembrane region" description="Helical" evidence="9">
    <location>
        <begin position="28"/>
        <end position="46"/>
    </location>
</feature>
<accession>A0A1I3RNY0</accession>
<feature type="transmembrane region" description="Helical" evidence="9">
    <location>
        <begin position="142"/>
        <end position="162"/>
    </location>
</feature>
<feature type="transmembrane region" description="Helical" evidence="9">
    <location>
        <begin position="66"/>
        <end position="91"/>
    </location>
</feature>
<dbReference type="InterPro" id="IPR011527">
    <property type="entry name" value="ABC1_TM_dom"/>
</dbReference>
<dbReference type="GO" id="GO:0005886">
    <property type="term" value="C:plasma membrane"/>
    <property type="evidence" value="ECO:0007669"/>
    <property type="project" value="UniProtKB-SubCell"/>
</dbReference>
<dbReference type="GO" id="GO:0016887">
    <property type="term" value="F:ATP hydrolysis activity"/>
    <property type="evidence" value="ECO:0007669"/>
    <property type="project" value="InterPro"/>
</dbReference>
<dbReference type="SMART" id="SM00382">
    <property type="entry name" value="AAA"/>
    <property type="match status" value="1"/>
</dbReference>
<dbReference type="InterPro" id="IPR039421">
    <property type="entry name" value="Type_1_exporter"/>
</dbReference>
<evidence type="ECO:0000256" key="6">
    <source>
        <dbReference type="ARBA" id="ARBA00022840"/>
    </source>
</evidence>
<keyword evidence="6 12" id="KW-0067">ATP-binding</keyword>
<proteinExistence type="predicted"/>
<dbReference type="InterPro" id="IPR017871">
    <property type="entry name" value="ABC_transporter-like_CS"/>
</dbReference>
<evidence type="ECO:0000256" key="2">
    <source>
        <dbReference type="ARBA" id="ARBA00022448"/>
    </source>
</evidence>
<feature type="domain" description="ABC transmembrane type-1" evidence="11">
    <location>
        <begin position="30"/>
        <end position="309"/>
    </location>
</feature>
<dbReference type="InterPro" id="IPR003439">
    <property type="entry name" value="ABC_transporter-like_ATP-bd"/>
</dbReference>
<dbReference type="InterPro" id="IPR027417">
    <property type="entry name" value="P-loop_NTPase"/>
</dbReference>
<dbReference type="InterPro" id="IPR036640">
    <property type="entry name" value="ABC1_TM_sf"/>
</dbReference>
<dbReference type="PANTHER" id="PTHR43394">
    <property type="entry name" value="ATP-DEPENDENT PERMEASE MDL1, MITOCHONDRIAL"/>
    <property type="match status" value="1"/>
</dbReference>
<keyword evidence="2" id="KW-0813">Transport</keyword>
<dbReference type="Gene3D" id="1.20.1560.10">
    <property type="entry name" value="ABC transporter type 1, transmembrane domain"/>
    <property type="match status" value="1"/>
</dbReference>
<protein>
    <submittedName>
        <fullName evidence="12">ATP-binding cassette, subfamily B, AbcA/BmrA</fullName>
    </submittedName>
</protein>
<name>A0A1I3RNY0_9BACL</name>
<dbReference type="PROSITE" id="PS50893">
    <property type="entry name" value="ABC_TRANSPORTER_2"/>
    <property type="match status" value="1"/>
</dbReference>
<feature type="transmembrane region" description="Helical" evidence="9">
    <location>
        <begin position="168"/>
        <end position="185"/>
    </location>
</feature>
<keyword evidence="7 9" id="KW-1133">Transmembrane helix</keyword>
<gene>
    <name evidence="12" type="ORF">SAMN05421852_110107</name>
</gene>
<evidence type="ECO:0000313" key="12">
    <source>
        <dbReference type="EMBL" id="SFJ47489.1"/>
    </source>
</evidence>
<dbReference type="Gene3D" id="3.40.50.300">
    <property type="entry name" value="P-loop containing nucleotide triphosphate hydrolases"/>
    <property type="match status" value="1"/>
</dbReference>
<evidence type="ECO:0000256" key="9">
    <source>
        <dbReference type="SAM" id="Phobius"/>
    </source>
</evidence>
<dbReference type="Pfam" id="PF00005">
    <property type="entry name" value="ABC_tran"/>
    <property type="match status" value="1"/>
</dbReference>
<feature type="transmembrane region" description="Helical" evidence="9">
    <location>
        <begin position="246"/>
        <end position="271"/>
    </location>
</feature>
<dbReference type="FunFam" id="1.20.1560.10:FF:000011">
    <property type="entry name" value="Multidrug ABC transporter ATP-binding protein"/>
    <property type="match status" value="1"/>
</dbReference>
<dbReference type="OrthoDB" id="1240423at2"/>
<evidence type="ECO:0000256" key="7">
    <source>
        <dbReference type="ARBA" id="ARBA00022989"/>
    </source>
</evidence>
<dbReference type="STRING" id="46223.SAMN05421852_110107"/>
<dbReference type="FunFam" id="3.40.50.300:FF:000221">
    <property type="entry name" value="Multidrug ABC transporter ATP-binding protein"/>
    <property type="match status" value="1"/>
</dbReference>
<evidence type="ECO:0000313" key="13">
    <source>
        <dbReference type="Proteomes" id="UP000199545"/>
    </source>
</evidence>
<keyword evidence="5" id="KW-0547">Nucleotide-binding</keyword>
<evidence type="ECO:0000259" key="11">
    <source>
        <dbReference type="PROSITE" id="PS50929"/>
    </source>
</evidence>
<keyword evidence="8 9" id="KW-0472">Membrane</keyword>
<dbReference type="SUPFAM" id="SSF90123">
    <property type="entry name" value="ABC transporter transmembrane region"/>
    <property type="match status" value="1"/>
</dbReference>
<reference evidence="12 13" key="1">
    <citation type="submission" date="2016-10" db="EMBL/GenBank/DDBJ databases">
        <authorList>
            <person name="de Groot N.N."/>
        </authorList>
    </citation>
    <scope>NUCLEOTIDE SEQUENCE [LARGE SCALE GENOMIC DNA]</scope>
    <source>
        <strain evidence="12 13">DSM 44778</strain>
    </source>
</reference>
<dbReference type="SUPFAM" id="SSF52540">
    <property type="entry name" value="P-loop containing nucleoside triphosphate hydrolases"/>
    <property type="match status" value="1"/>
</dbReference>
<keyword evidence="4 9" id="KW-0812">Transmembrane</keyword>
<evidence type="ECO:0000256" key="1">
    <source>
        <dbReference type="ARBA" id="ARBA00004651"/>
    </source>
</evidence>
<evidence type="ECO:0000256" key="4">
    <source>
        <dbReference type="ARBA" id="ARBA00022692"/>
    </source>
</evidence>
<evidence type="ECO:0000256" key="5">
    <source>
        <dbReference type="ARBA" id="ARBA00022741"/>
    </source>
</evidence>
<dbReference type="EMBL" id="FORR01000010">
    <property type="protein sequence ID" value="SFJ47489.1"/>
    <property type="molecule type" value="Genomic_DNA"/>
</dbReference>
<feature type="transmembrane region" description="Helical" evidence="9">
    <location>
        <begin position="283"/>
        <end position="304"/>
    </location>
</feature>
<evidence type="ECO:0000256" key="3">
    <source>
        <dbReference type="ARBA" id="ARBA00022475"/>
    </source>
</evidence>
<organism evidence="12 13">
    <name type="scientific">Thermoflavimicrobium dichotomicum</name>
    <dbReference type="NCBI Taxonomy" id="46223"/>
    <lineage>
        <taxon>Bacteria</taxon>
        <taxon>Bacillati</taxon>
        <taxon>Bacillota</taxon>
        <taxon>Bacilli</taxon>
        <taxon>Bacillales</taxon>
        <taxon>Thermoactinomycetaceae</taxon>
        <taxon>Thermoflavimicrobium</taxon>
    </lineage>
</organism>
<dbReference type="PROSITE" id="PS50929">
    <property type="entry name" value="ABC_TM1F"/>
    <property type="match status" value="1"/>
</dbReference>
<dbReference type="RefSeq" id="WP_093230404.1">
    <property type="nucleotide sequence ID" value="NZ_FORR01000010.1"/>
</dbReference>
<dbReference type="AlphaFoldDB" id="A0A1I3RNY0"/>
<dbReference type="GO" id="GO:0005524">
    <property type="term" value="F:ATP binding"/>
    <property type="evidence" value="ECO:0007669"/>
    <property type="project" value="UniProtKB-KW"/>
</dbReference>
<dbReference type="InterPro" id="IPR003593">
    <property type="entry name" value="AAA+_ATPase"/>
</dbReference>
<feature type="domain" description="ABC transporter" evidence="10">
    <location>
        <begin position="342"/>
        <end position="577"/>
    </location>
</feature>
<keyword evidence="13" id="KW-1185">Reference proteome</keyword>
<keyword evidence="3" id="KW-1003">Cell membrane</keyword>
<sequence length="585" mass="66264">MESNQQQVQVNWRKFSHLIRQTQIPKRLAFIVVGLSLIQAIAGLVVPWFTKDLVDILAVSNWKWEVFVLLIVAFIVQGVAGAFSTYFLSFLGERVVSNLRRLLWNKMLALPISYFDEKRTGETVSRINNDTAVIKSLITDHLVSLFSSIISIIGAVIILFYLDWPMTLMMFSAIPIVFLIMRPMGRKMYEISKRLQEKTAHFTSLLTQVVTEIRLVKAYTAEEIERKNGEREIENLFRFGLKEARVVAVLQPLMSLVMMFVLVIIIGYGGMRVATGALTAGELVAFILYLFQILAPMVMVARLFTSLQKAMGATERIIKILEHEEEEQKEEKHLKVDPTLPIVIDRLSFAYPTSDEVLKDVSFTIPAGRVTAIVGPSGGGKTTLFALLERFYQPTKGEIRLGDTPIDQFCLHEWRRHIGYVLQDNPLLAGTVRENICYGMDREVSDQEIERAARLAYADEFIHELPQGYDTEVGERGVKLSGGQRQRIAIARAILHDPKILMLDEATSNLDSTSEQAVQEALHNLMKGRTTIVIAHRLATVVDADQIIVLEKGRVTGQGTHEELLQSHQLYQKLVKHQFKVQMEK</sequence>
<dbReference type="Proteomes" id="UP000199545">
    <property type="component" value="Unassembled WGS sequence"/>
</dbReference>